<dbReference type="EMBL" id="KQ971410">
    <property type="protein sequence ID" value="EEZ97300.1"/>
    <property type="molecule type" value="Genomic_DNA"/>
</dbReference>
<accession>D6X487</accession>
<organism evidence="2 3">
    <name type="scientific">Tribolium castaneum</name>
    <name type="common">Red flour beetle</name>
    <dbReference type="NCBI Taxonomy" id="7070"/>
    <lineage>
        <taxon>Eukaryota</taxon>
        <taxon>Metazoa</taxon>
        <taxon>Ecdysozoa</taxon>
        <taxon>Arthropoda</taxon>
        <taxon>Hexapoda</taxon>
        <taxon>Insecta</taxon>
        <taxon>Pterygota</taxon>
        <taxon>Neoptera</taxon>
        <taxon>Endopterygota</taxon>
        <taxon>Coleoptera</taxon>
        <taxon>Polyphaga</taxon>
        <taxon>Cucujiformia</taxon>
        <taxon>Tenebrionidae</taxon>
        <taxon>Tenebrionidae incertae sedis</taxon>
        <taxon>Tribolium</taxon>
    </lineage>
</organism>
<reference evidence="2 3" key="1">
    <citation type="journal article" date="2008" name="Nature">
        <title>The genome of the model beetle and pest Tribolium castaneum.</title>
        <authorList>
            <consortium name="Tribolium Genome Sequencing Consortium"/>
            <person name="Richards S."/>
            <person name="Gibbs R.A."/>
            <person name="Weinstock G.M."/>
            <person name="Brown S.J."/>
            <person name="Denell R."/>
            <person name="Beeman R.W."/>
            <person name="Gibbs R."/>
            <person name="Beeman R.W."/>
            <person name="Brown S.J."/>
            <person name="Bucher G."/>
            <person name="Friedrich M."/>
            <person name="Grimmelikhuijzen C.J."/>
            <person name="Klingler M."/>
            <person name="Lorenzen M."/>
            <person name="Richards S."/>
            <person name="Roth S."/>
            <person name="Schroder R."/>
            <person name="Tautz D."/>
            <person name="Zdobnov E.M."/>
            <person name="Muzny D."/>
            <person name="Gibbs R.A."/>
            <person name="Weinstock G.M."/>
            <person name="Attaway T."/>
            <person name="Bell S."/>
            <person name="Buhay C.J."/>
            <person name="Chandrabose M.N."/>
            <person name="Chavez D."/>
            <person name="Clerk-Blankenburg K.P."/>
            <person name="Cree A."/>
            <person name="Dao M."/>
            <person name="Davis C."/>
            <person name="Chacko J."/>
            <person name="Dinh H."/>
            <person name="Dugan-Rocha S."/>
            <person name="Fowler G."/>
            <person name="Garner T.T."/>
            <person name="Garnes J."/>
            <person name="Gnirke A."/>
            <person name="Hawes A."/>
            <person name="Hernandez J."/>
            <person name="Hines S."/>
            <person name="Holder M."/>
            <person name="Hume J."/>
            <person name="Jhangiani S.N."/>
            <person name="Joshi V."/>
            <person name="Khan Z.M."/>
            <person name="Jackson L."/>
            <person name="Kovar C."/>
            <person name="Kowis A."/>
            <person name="Lee S."/>
            <person name="Lewis L.R."/>
            <person name="Margolis J."/>
            <person name="Morgan M."/>
            <person name="Nazareth L.V."/>
            <person name="Nguyen N."/>
            <person name="Okwuonu G."/>
            <person name="Parker D."/>
            <person name="Richards S."/>
            <person name="Ruiz S.J."/>
            <person name="Santibanez J."/>
            <person name="Savard J."/>
            <person name="Scherer S.E."/>
            <person name="Schneider B."/>
            <person name="Sodergren E."/>
            <person name="Tautz D."/>
            <person name="Vattahil S."/>
            <person name="Villasana D."/>
            <person name="White C.S."/>
            <person name="Wright R."/>
            <person name="Park Y."/>
            <person name="Beeman R.W."/>
            <person name="Lord J."/>
            <person name="Oppert B."/>
            <person name="Lorenzen M."/>
            <person name="Brown S."/>
            <person name="Wang L."/>
            <person name="Savard J."/>
            <person name="Tautz D."/>
            <person name="Richards S."/>
            <person name="Weinstock G."/>
            <person name="Gibbs R.A."/>
            <person name="Liu Y."/>
            <person name="Worley K."/>
            <person name="Weinstock G."/>
            <person name="Elsik C.G."/>
            <person name="Reese J.T."/>
            <person name="Elhaik E."/>
            <person name="Landan G."/>
            <person name="Graur D."/>
            <person name="Arensburger P."/>
            <person name="Atkinson P."/>
            <person name="Beeman R.W."/>
            <person name="Beidler J."/>
            <person name="Brown S.J."/>
            <person name="Demuth J.P."/>
            <person name="Drury D.W."/>
            <person name="Du Y.Z."/>
            <person name="Fujiwara H."/>
            <person name="Lorenzen M."/>
            <person name="Maselli V."/>
            <person name="Osanai M."/>
            <person name="Park Y."/>
            <person name="Robertson H.M."/>
            <person name="Tu Z."/>
            <person name="Wang J.J."/>
            <person name="Wang S."/>
            <person name="Richards S."/>
            <person name="Song H."/>
            <person name="Zhang L."/>
            <person name="Sodergren E."/>
            <person name="Werner D."/>
            <person name="Stanke M."/>
            <person name="Morgenstern B."/>
            <person name="Solovyev V."/>
            <person name="Kosarev P."/>
            <person name="Brown G."/>
            <person name="Chen H.C."/>
            <person name="Ermolaeva O."/>
            <person name="Hlavina W."/>
            <person name="Kapustin Y."/>
            <person name="Kiryutin B."/>
            <person name="Kitts P."/>
            <person name="Maglott D."/>
            <person name="Pruitt K."/>
            <person name="Sapojnikov V."/>
            <person name="Souvorov A."/>
            <person name="Mackey A.J."/>
            <person name="Waterhouse R.M."/>
            <person name="Wyder S."/>
            <person name="Zdobnov E.M."/>
            <person name="Zdobnov E.M."/>
            <person name="Wyder S."/>
            <person name="Kriventseva E.V."/>
            <person name="Kadowaki T."/>
            <person name="Bork P."/>
            <person name="Aranda M."/>
            <person name="Bao R."/>
            <person name="Beermann A."/>
            <person name="Berns N."/>
            <person name="Bolognesi R."/>
            <person name="Bonneton F."/>
            <person name="Bopp D."/>
            <person name="Brown S.J."/>
            <person name="Bucher G."/>
            <person name="Butts T."/>
            <person name="Chaumot A."/>
            <person name="Denell R.E."/>
            <person name="Ferrier D.E."/>
            <person name="Friedrich M."/>
            <person name="Gordon C.M."/>
            <person name="Jindra M."/>
            <person name="Klingler M."/>
            <person name="Lan Q."/>
            <person name="Lattorff H.M."/>
            <person name="Laudet V."/>
            <person name="von Levetsow C."/>
            <person name="Liu Z."/>
            <person name="Lutz R."/>
            <person name="Lynch J.A."/>
            <person name="da Fonseca R.N."/>
            <person name="Posnien N."/>
            <person name="Reuter R."/>
            <person name="Roth S."/>
            <person name="Savard J."/>
            <person name="Schinko J.B."/>
            <person name="Schmitt C."/>
            <person name="Schoppmeier M."/>
            <person name="Schroder R."/>
            <person name="Shippy T.D."/>
            <person name="Simonnet F."/>
            <person name="Marques-Souza H."/>
            <person name="Tautz D."/>
            <person name="Tomoyasu Y."/>
            <person name="Trauner J."/>
            <person name="Van der Zee M."/>
            <person name="Vervoort M."/>
            <person name="Wittkopp N."/>
            <person name="Wimmer E.A."/>
            <person name="Yang X."/>
            <person name="Jones A.K."/>
            <person name="Sattelle D.B."/>
            <person name="Ebert P.R."/>
            <person name="Nelson D."/>
            <person name="Scott J.G."/>
            <person name="Beeman R.W."/>
            <person name="Muthukrishnan S."/>
            <person name="Kramer K.J."/>
            <person name="Arakane Y."/>
            <person name="Beeman R.W."/>
            <person name="Zhu Q."/>
            <person name="Hogenkamp D."/>
            <person name="Dixit R."/>
            <person name="Oppert B."/>
            <person name="Jiang H."/>
            <person name="Zou Z."/>
            <person name="Marshall J."/>
            <person name="Elpidina E."/>
            <person name="Vinokurov K."/>
            <person name="Oppert C."/>
            <person name="Zou Z."/>
            <person name="Evans J."/>
            <person name="Lu Z."/>
            <person name="Zhao P."/>
            <person name="Sumathipala N."/>
            <person name="Altincicek B."/>
            <person name="Vilcinskas A."/>
            <person name="Williams M."/>
            <person name="Hultmark D."/>
            <person name="Hetru C."/>
            <person name="Jiang H."/>
            <person name="Grimmelikhuijzen C.J."/>
            <person name="Hauser F."/>
            <person name="Cazzamali G."/>
            <person name="Williamson M."/>
            <person name="Park Y."/>
            <person name="Li B."/>
            <person name="Tanaka Y."/>
            <person name="Predel R."/>
            <person name="Neupert S."/>
            <person name="Schachtner J."/>
            <person name="Verleyen P."/>
            <person name="Raible F."/>
            <person name="Bork P."/>
            <person name="Friedrich M."/>
            <person name="Walden K.K."/>
            <person name="Robertson H.M."/>
            <person name="Angeli S."/>
            <person name="Foret S."/>
            <person name="Bucher G."/>
            <person name="Schuetz S."/>
            <person name="Maleszka R."/>
            <person name="Wimmer E.A."/>
            <person name="Beeman R.W."/>
            <person name="Lorenzen M."/>
            <person name="Tomoyasu Y."/>
            <person name="Miller S.C."/>
            <person name="Grossmann D."/>
            <person name="Bucher G."/>
        </authorList>
    </citation>
    <scope>NUCLEOTIDE SEQUENCE [LARGE SCALE GENOMIC DNA]</scope>
    <source>
        <strain evidence="2 3">Georgia GA2</strain>
    </source>
</reference>
<dbReference type="HOGENOM" id="CLU_1534537_0_0_1"/>
<dbReference type="AlphaFoldDB" id="D6X487"/>
<sequence>MLFHLFTRQYGKKYSQIKFKRKLIRIRYIAPRKNSHRIQFKLAQQCHQSNRSNSFRQLPLKLVMTVKICIASIDKIYPQYIHPSEICSDLVELLLSLKLDIINSHICLHCKLQEGSKQSLRGKRIRLKSAINIRPLSHSSNTRFFLGERNASDTQRMPTHKHSSQQMAPTCRNHR</sequence>
<name>D6X487_TRICA</name>
<dbReference type="Proteomes" id="UP000007266">
    <property type="component" value="Unassembled WGS sequence"/>
</dbReference>
<reference evidence="2 3" key="2">
    <citation type="journal article" date="2010" name="Nucleic Acids Res.">
        <title>BeetleBase in 2010: revisions to provide comprehensive genomic information for Tribolium castaneum.</title>
        <authorList>
            <person name="Kim H.S."/>
            <person name="Murphy T."/>
            <person name="Xia J."/>
            <person name="Caragea D."/>
            <person name="Park Y."/>
            <person name="Beeman R.W."/>
            <person name="Lorenzen M.D."/>
            <person name="Butcher S."/>
            <person name="Manak J.R."/>
            <person name="Brown S.J."/>
        </authorList>
    </citation>
    <scope>NUCLEOTIDE SEQUENCE [LARGE SCALE GENOMIC DNA]</scope>
    <source>
        <strain evidence="2 3">Georgia GA2</strain>
    </source>
</reference>
<gene>
    <name evidence="2" type="primary">GLEAN_11109</name>
    <name evidence="2" type="ORF">TcasGA2_TC011109</name>
</gene>
<protein>
    <submittedName>
        <fullName evidence="2">Uncharacterized protein</fullName>
    </submittedName>
</protein>
<feature type="region of interest" description="Disordered" evidence="1">
    <location>
        <begin position="152"/>
        <end position="175"/>
    </location>
</feature>
<keyword evidence="3" id="KW-1185">Reference proteome</keyword>
<evidence type="ECO:0000313" key="2">
    <source>
        <dbReference type="EMBL" id="EEZ97300.1"/>
    </source>
</evidence>
<evidence type="ECO:0000313" key="3">
    <source>
        <dbReference type="Proteomes" id="UP000007266"/>
    </source>
</evidence>
<evidence type="ECO:0000256" key="1">
    <source>
        <dbReference type="SAM" id="MobiDB-lite"/>
    </source>
</evidence>
<proteinExistence type="predicted"/>